<dbReference type="AlphaFoldDB" id="A0A9W6WXU5"/>
<dbReference type="CDD" id="cd00167">
    <property type="entry name" value="SANT"/>
    <property type="match status" value="1"/>
</dbReference>
<dbReference type="PANTHER" id="PTHR12802">
    <property type="entry name" value="SWI/SNF COMPLEX-RELATED"/>
    <property type="match status" value="1"/>
</dbReference>
<proteinExistence type="predicted"/>
<dbReference type="Proteomes" id="UP001165121">
    <property type="component" value="Unassembled WGS sequence"/>
</dbReference>
<dbReference type="GO" id="GO:0003677">
    <property type="term" value="F:DNA binding"/>
    <property type="evidence" value="ECO:0007669"/>
    <property type="project" value="UniProtKB-KW"/>
</dbReference>
<dbReference type="PROSITE" id="PS51293">
    <property type="entry name" value="SANT"/>
    <property type="match status" value="1"/>
</dbReference>
<dbReference type="OrthoDB" id="118550at2759"/>
<feature type="compositionally biased region" description="Basic and acidic residues" evidence="5">
    <location>
        <begin position="93"/>
        <end position="108"/>
    </location>
</feature>
<evidence type="ECO:0000259" key="8">
    <source>
        <dbReference type="PROSITE" id="PS51294"/>
    </source>
</evidence>
<evidence type="ECO:0000256" key="3">
    <source>
        <dbReference type="ARBA" id="ARBA00023163"/>
    </source>
</evidence>
<keyword evidence="10" id="KW-1185">Reference proteome</keyword>
<accession>A0A9W6WXU5</accession>
<evidence type="ECO:0000313" key="9">
    <source>
        <dbReference type="EMBL" id="GMF20936.1"/>
    </source>
</evidence>
<dbReference type="InterPro" id="IPR001005">
    <property type="entry name" value="SANT/Myb"/>
</dbReference>
<evidence type="ECO:0000256" key="2">
    <source>
        <dbReference type="ARBA" id="ARBA00023125"/>
    </source>
</evidence>
<evidence type="ECO:0000256" key="1">
    <source>
        <dbReference type="ARBA" id="ARBA00023015"/>
    </source>
</evidence>
<dbReference type="PROSITE" id="PS51294">
    <property type="entry name" value="HTH_MYB"/>
    <property type="match status" value="1"/>
</dbReference>
<feature type="domain" description="SANT" evidence="7">
    <location>
        <begin position="46"/>
        <end position="93"/>
    </location>
</feature>
<dbReference type="Gene3D" id="1.10.10.60">
    <property type="entry name" value="Homeodomain-like"/>
    <property type="match status" value="1"/>
</dbReference>
<dbReference type="PANTHER" id="PTHR12802:SF155">
    <property type="entry name" value="DEUBIQUITINASE MYSM1"/>
    <property type="match status" value="1"/>
</dbReference>
<reference evidence="9" key="1">
    <citation type="submission" date="2023-04" db="EMBL/GenBank/DDBJ databases">
        <title>Phytophthora fragariaefolia NBRC 109709.</title>
        <authorList>
            <person name="Ichikawa N."/>
            <person name="Sato H."/>
            <person name="Tonouchi N."/>
        </authorList>
    </citation>
    <scope>NUCLEOTIDE SEQUENCE</scope>
    <source>
        <strain evidence="9">NBRC 109709</strain>
    </source>
</reference>
<evidence type="ECO:0000256" key="4">
    <source>
        <dbReference type="ARBA" id="ARBA00023242"/>
    </source>
</evidence>
<organism evidence="9 10">
    <name type="scientific">Phytophthora fragariaefolia</name>
    <dbReference type="NCBI Taxonomy" id="1490495"/>
    <lineage>
        <taxon>Eukaryota</taxon>
        <taxon>Sar</taxon>
        <taxon>Stramenopiles</taxon>
        <taxon>Oomycota</taxon>
        <taxon>Peronosporomycetes</taxon>
        <taxon>Peronosporales</taxon>
        <taxon>Peronosporaceae</taxon>
        <taxon>Phytophthora</taxon>
    </lineage>
</organism>
<dbReference type="InterPro" id="IPR006447">
    <property type="entry name" value="Myb_dom_plants"/>
</dbReference>
<feature type="region of interest" description="Disordered" evidence="5">
    <location>
        <begin position="74"/>
        <end position="121"/>
    </location>
</feature>
<keyword evidence="2" id="KW-0238">DNA-binding</keyword>
<dbReference type="PROSITE" id="PS50090">
    <property type="entry name" value="MYB_LIKE"/>
    <property type="match status" value="1"/>
</dbReference>
<dbReference type="SMART" id="SM00717">
    <property type="entry name" value="SANT"/>
    <property type="match status" value="1"/>
</dbReference>
<protein>
    <submittedName>
        <fullName evidence="9">Unnamed protein product</fullName>
    </submittedName>
</protein>
<dbReference type="InterPro" id="IPR017930">
    <property type="entry name" value="Myb_dom"/>
</dbReference>
<dbReference type="InterPro" id="IPR009057">
    <property type="entry name" value="Homeodomain-like_sf"/>
</dbReference>
<feature type="domain" description="HTH myb-type" evidence="8">
    <location>
        <begin position="46"/>
        <end position="93"/>
    </location>
</feature>
<dbReference type="NCBIfam" id="TIGR01557">
    <property type="entry name" value="myb_SHAQKYF"/>
    <property type="match status" value="1"/>
</dbReference>
<keyword evidence="1" id="KW-0805">Transcription regulation</keyword>
<dbReference type="EMBL" id="BSXT01000213">
    <property type="protein sequence ID" value="GMF20936.1"/>
    <property type="molecule type" value="Genomic_DNA"/>
</dbReference>
<dbReference type="SUPFAM" id="SSF46689">
    <property type="entry name" value="Homeodomain-like"/>
    <property type="match status" value="1"/>
</dbReference>
<evidence type="ECO:0000313" key="10">
    <source>
        <dbReference type="Proteomes" id="UP001165121"/>
    </source>
</evidence>
<evidence type="ECO:0000259" key="6">
    <source>
        <dbReference type="PROSITE" id="PS50090"/>
    </source>
</evidence>
<comment type="caution">
    <text evidence="9">The sequence shown here is derived from an EMBL/GenBank/DDBJ whole genome shotgun (WGS) entry which is preliminary data.</text>
</comment>
<evidence type="ECO:0000259" key="7">
    <source>
        <dbReference type="PROSITE" id="PS51293"/>
    </source>
</evidence>
<dbReference type="InterPro" id="IPR017884">
    <property type="entry name" value="SANT_dom"/>
</dbReference>
<dbReference type="Pfam" id="PF00249">
    <property type="entry name" value="Myb_DNA-binding"/>
    <property type="match status" value="1"/>
</dbReference>
<keyword evidence="3" id="KW-0804">Transcription</keyword>
<keyword evidence="4" id="KW-0539">Nucleus</keyword>
<feature type="domain" description="Myb-like" evidence="6">
    <location>
        <begin position="46"/>
        <end position="89"/>
    </location>
</feature>
<sequence length="217" mass="24594">MTITKRVTSDLFEVGPADQPRLIRMNQRFSGCGSSRNRKASTIGWWTTEEHEKFLEAMELYPSGPWKKIAQHVGSRNPRQVMTHAQKYRQRIKRLESRKSRDHSDPSKRVGTAPTKEANMSMNTGSDAILDIAADNTAPTVEGVELEPLPHFQICQVPDPITGETSMTDDLLLDELQHLITPDVDSGYSFEELESFDCDELIKMLLGPATNWKFGWM</sequence>
<evidence type="ECO:0000256" key="5">
    <source>
        <dbReference type="SAM" id="MobiDB-lite"/>
    </source>
</evidence>
<gene>
    <name evidence="9" type="ORF">Pfra01_000263000</name>
</gene>
<name>A0A9W6WXU5_9STRA</name>